<protein>
    <submittedName>
        <fullName evidence="1">Uncharacterized protein</fullName>
    </submittedName>
</protein>
<accession>A0AAD1ZKF3</accession>
<evidence type="ECO:0000313" key="1">
    <source>
        <dbReference type="EMBL" id="CAI9768652.1"/>
    </source>
</evidence>
<dbReference type="Gene3D" id="2.60.120.330">
    <property type="entry name" value="B-lactam Antibiotic, Isopenicillin N Synthase, Chain"/>
    <property type="match status" value="1"/>
</dbReference>
<sequence>MALQISHNQIYLFQIQIYLLLNSNYGSALSTILSNSKKDIKKFVVDEGQGVKGLSDIGLQTLPKQYIQPPQEQISTSTILTEESIPDIDMSNSNEQMVADMICNAAEKWGFLKE</sequence>
<proteinExistence type="predicted"/>
<gene>
    <name evidence="1" type="ORF">FPE_LOCUS16082</name>
</gene>
<dbReference type="SUPFAM" id="SSF51197">
    <property type="entry name" value="Clavaminate synthase-like"/>
    <property type="match status" value="1"/>
</dbReference>
<name>A0AAD1ZKF3_9LAMI</name>
<keyword evidence="2" id="KW-1185">Reference proteome</keyword>
<organism evidence="1 2">
    <name type="scientific">Fraxinus pennsylvanica</name>
    <dbReference type="NCBI Taxonomy" id="56036"/>
    <lineage>
        <taxon>Eukaryota</taxon>
        <taxon>Viridiplantae</taxon>
        <taxon>Streptophyta</taxon>
        <taxon>Embryophyta</taxon>
        <taxon>Tracheophyta</taxon>
        <taxon>Spermatophyta</taxon>
        <taxon>Magnoliopsida</taxon>
        <taxon>eudicotyledons</taxon>
        <taxon>Gunneridae</taxon>
        <taxon>Pentapetalae</taxon>
        <taxon>asterids</taxon>
        <taxon>lamiids</taxon>
        <taxon>Lamiales</taxon>
        <taxon>Oleaceae</taxon>
        <taxon>Oleeae</taxon>
        <taxon>Fraxinus</taxon>
    </lineage>
</organism>
<dbReference type="AlphaFoldDB" id="A0AAD1ZKF3"/>
<evidence type="ECO:0000313" key="2">
    <source>
        <dbReference type="Proteomes" id="UP000834106"/>
    </source>
</evidence>
<dbReference type="InterPro" id="IPR027443">
    <property type="entry name" value="IPNS-like_sf"/>
</dbReference>
<reference evidence="1" key="1">
    <citation type="submission" date="2023-05" db="EMBL/GenBank/DDBJ databases">
        <authorList>
            <person name="Huff M."/>
        </authorList>
    </citation>
    <scope>NUCLEOTIDE SEQUENCE</scope>
</reference>
<dbReference type="EMBL" id="OU503044">
    <property type="protein sequence ID" value="CAI9768652.1"/>
    <property type="molecule type" value="Genomic_DNA"/>
</dbReference>
<dbReference type="Proteomes" id="UP000834106">
    <property type="component" value="Chromosome 9"/>
</dbReference>